<name>A0A2H4ZVU9_9EURY</name>
<dbReference type="KEGG" id="hta:BVU17_03400"/>
<keyword evidence="1" id="KW-1133">Transmembrane helix</keyword>
<keyword evidence="1" id="KW-0812">Transmembrane</keyword>
<gene>
    <name evidence="2" type="ORF">BVU17_03400</name>
</gene>
<feature type="transmembrane region" description="Helical" evidence="1">
    <location>
        <begin position="37"/>
        <end position="59"/>
    </location>
</feature>
<keyword evidence="1" id="KW-0472">Membrane</keyword>
<sequence length="89" mass="9414">MAICSRCRIRLPGPETTGQYRKTEALWVRVPTMNRPLAFAAVSFVATLVTLLVLMQTALVAGGPLRALVLASAGAIGTYVAIRSGVLKS</sequence>
<dbReference type="EMBL" id="CP019154">
    <property type="protein sequence ID" value="AUG46614.1"/>
    <property type="molecule type" value="Genomic_DNA"/>
</dbReference>
<dbReference type="AlphaFoldDB" id="A0A2H4ZVU9"/>
<dbReference type="Proteomes" id="UP000242917">
    <property type="component" value="Chromosome I"/>
</dbReference>
<organism evidence="2 3">
    <name type="scientific">Haloarcula taiwanensis</name>
    <dbReference type="NCBI Taxonomy" id="1932004"/>
    <lineage>
        <taxon>Archaea</taxon>
        <taxon>Methanobacteriati</taxon>
        <taxon>Methanobacteriota</taxon>
        <taxon>Stenosarchaea group</taxon>
        <taxon>Halobacteria</taxon>
        <taxon>Halobacteriales</taxon>
        <taxon>Haloarculaceae</taxon>
        <taxon>Haloarcula</taxon>
    </lineage>
</organism>
<proteinExistence type="predicted"/>
<protein>
    <submittedName>
        <fullName evidence="2">Uncharacterized protein</fullName>
    </submittedName>
</protein>
<feature type="transmembrane region" description="Helical" evidence="1">
    <location>
        <begin position="65"/>
        <end position="82"/>
    </location>
</feature>
<evidence type="ECO:0000313" key="2">
    <source>
        <dbReference type="EMBL" id="AUG46614.1"/>
    </source>
</evidence>
<keyword evidence="3" id="KW-1185">Reference proteome</keyword>
<accession>A0A2H4ZVU9</accession>
<reference evidence="2 3" key="1">
    <citation type="submission" date="2017-01" db="EMBL/GenBank/DDBJ databases">
        <title>A Red Light-Sensitive Sensory Rhodopsin I From Haloarcula taiwanensis, A New Haloarchaeon Isolated From Taiwan.</title>
        <authorList>
            <person name="Yang C.-S."/>
            <person name="Han Y.-A."/>
            <person name="Chen P.-C."/>
            <person name="Ng W.V."/>
            <person name="Chen T.-W."/>
        </authorList>
    </citation>
    <scope>NUCLEOTIDE SEQUENCE [LARGE SCALE GENOMIC DNA]</scope>
    <source>
        <strain evidence="2 3">Taiwanensis</strain>
    </source>
</reference>
<evidence type="ECO:0000256" key="1">
    <source>
        <dbReference type="SAM" id="Phobius"/>
    </source>
</evidence>
<evidence type="ECO:0000313" key="3">
    <source>
        <dbReference type="Proteomes" id="UP000242917"/>
    </source>
</evidence>